<dbReference type="GO" id="GO:0005524">
    <property type="term" value="F:ATP binding"/>
    <property type="evidence" value="ECO:0007669"/>
    <property type="project" value="UniProtKB-UniRule"/>
</dbReference>
<dbReference type="AlphaFoldDB" id="A0A433Q660"/>
<dbReference type="PROSITE" id="PS50011">
    <property type="entry name" value="PROTEIN_KINASE_DOM"/>
    <property type="match status" value="1"/>
</dbReference>
<feature type="compositionally biased region" description="Polar residues" evidence="5">
    <location>
        <begin position="66"/>
        <end position="76"/>
    </location>
</feature>
<dbReference type="FunFam" id="1.10.510.10:FF:000571">
    <property type="entry name" value="Maternal embryonic leucine zipper kinase"/>
    <property type="match status" value="1"/>
</dbReference>
<keyword evidence="8" id="KW-1185">Reference proteome</keyword>
<dbReference type="SMART" id="SM00220">
    <property type="entry name" value="S_TKc"/>
    <property type="match status" value="1"/>
</dbReference>
<feature type="region of interest" description="Disordered" evidence="5">
    <location>
        <begin position="31"/>
        <end position="99"/>
    </location>
</feature>
<name>A0A433Q660_9FUNG</name>
<dbReference type="InterPro" id="IPR008271">
    <property type="entry name" value="Ser/Thr_kinase_AS"/>
</dbReference>
<feature type="domain" description="Protein kinase" evidence="6">
    <location>
        <begin position="168"/>
        <end position="453"/>
    </location>
</feature>
<dbReference type="InterPro" id="IPR000719">
    <property type="entry name" value="Prot_kinase_dom"/>
</dbReference>
<keyword evidence="1 3" id="KW-0547">Nucleotide-binding</keyword>
<accession>A0A433Q660</accession>
<dbReference type="Proteomes" id="UP000274822">
    <property type="component" value="Unassembled WGS sequence"/>
</dbReference>
<evidence type="ECO:0000313" key="8">
    <source>
        <dbReference type="Proteomes" id="UP000274822"/>
    </source>
</evidence>
<evidence type="ECO:0000256" key="5">
    <source>
        <dbReference type="SAM" id="MobiDB-lite"/>
    </source>
</evidence>
<dbReference type="PROSITE" id="PS00107">
    <property type="entry name" value="PROTEIN_KINASE_ATP"/>
    <property type="match status" value="1"/>
</dbReference>
<keyword evidence="4" id="KW-0723">Serine/threonine-protein kinase</keyword>
<gene>
    <name evidence="7" type="ORF">BC938DRAFT_472431</name>
</gene>
<evidence type="ECO:0000256" key="4">
    <source>
        <dbReference type="RuleBase" id="RU000304"/>
    </source>
</evidence>
<dbReference type="PANTHER" id="PTHR24346:SF76">
    <property type="entry name" value="NON-SPECIFIC SERINE_THREONINE PROTEIN KINASE"/>
    <property type="match status" value="1"/>
</dbReference>
<dbReference type="PANTHER" id="PTHR24346">
    <property type="entry name" value="MAP/MICROTUBULE AFFINITY-REGULATING KINASE"/>
    <property type="match status" value="1"/>
</dbReference>
<reference evidence="7 8" key="1">
    <citation type="journal article" date="2018" name="New Phytol.">
        <title>Phylogenomics of Endogonaceae and evolution of mycorrhizas within Mucoromycota.</title>
        <authorList>
            <person name="Chang Y."/>
            <person name="Desiro A."/>
            <person name="Na H."/>
            <person name="Sandor L."/>
            <person name="Lipzen A."/>
            <person name="Clum A."/>
            <person name="Barry K."/>
            <person name="Grigoriev I.V."/>
            <person name="Martin F.M."/>
            <person name="Stajich J.E."/>
            <person name="Smith M.E."/>
            <person name="Bonito G."/>
            <person name="Spatafora J.W."/>
        </authorList>
    </citation>
    <scope>NUCLEOTIDE SEQUENCE [LARGE SCALE GENOMIC DNA]</scope>
    <source>
        <strain evidence="7 8">AD002</strain>
    </source>
</reference>
<keyword evidence="2 3" id="KW-0067">ATP-binding</keyword>
<comment type="similarity">
    <text evidence="4">Belongs to the protein kinase superfamily.</text>
</comment>
<dbReference type="PROSITE" id="PS00108">
    <property type="entry name" value="PROTEIN_KINASE_ST"/>
    <property type="match status" value="1"/>
</dbReference>
<evidence type="ECO:0000259" key="6">
    <source>
        <dbReference type="PROSITE" id="PS50011"/>
    </source>
</evidence>
<dbReference type="GO" id="GO:0005737">
    <property type="term" value="C:cytoplasm"/>
    <property type="evidence" value="ECO:0007669"/>
    <property type="project" value="TreeGrafter"/>
</dbReference>
<dbReference type="GO" id="GO:0000226">
    <property type="term" value="P:microtubule cytoskeleton organization"/>
    <property type="evidence" value="ECO:0007669"/>
    <property type="project" value="TreeGrafter"/>
</dbReference>
<dbReference type="Gene3D" id="1.10.510.10">
    <property type="entry name" value="Transferase(Phosphotransferase) domain 1"/>
    <property type="match status" value="1"/>
</dbReference>
<dbReference type="EMBL" id="RBNJ01013518">
    <property type="protein sequence ID" value="RUS25249.1"/>
    <property type="molecule type" value="Genomic_DNA"/>
</dbReference>
<evidence type="ECO:0000313" key="7">
    <source>
        <dbReference type="EMBL" id="RUS25249.1"/>
    </source>
</evidence>
<protein>
    <submittedName>
        <fullName evidence="7">Kinase-like domain-containing protein</fullName>
    </submittedName>
</protein>
<comment type="caution">
    <text evidence="7">The sequence shown here is derived from an EMBL/GenBank/DDBJ whole genome shotgun (WGS) entry which is preliminary data.</text>
</comment>
<evidence type="ECO:0000256" key="1">
    <source>
        <dbReference type="ARBA" id="ARBA00022741"/>
    </source>
</evidence>
<dbReference type="GO" id="GO:0035556">
    <property type="term" value="P:intracellular signal transduction"/>
    <property type="evidence" value="ECO:0007669"/>
    <property type="project" value="TreeGrafter"/>
</dbReference>
<feature type="compositionally biased region" description="Low complexity" evidence="5">
    <location>
        <begin position="45"/>
        <end position="65"/>
    </location>
</feature>
<keyword evidence="7" id="KW-0418">Kinase</keyword>
<organism evidence="7 8">
    <name type="scientific">Jimgerdemannia flammicorona</name>
    <dbReference type="NCBI Taxonomy" id="994334"/>
    <lineage>
        <taxon>Eukaryota</taxon>
        <taxon>Fungi</taxon>
        <taxon>Fungi incertae sedis</taxon>
        <taxon>Mucoromycota</taxon>
        <taxon>Mucoromycotina</taxon>
        <taxon>Endogonomycetes</taxon>
        <taxon>Endogonales</taxon>
        <taxon>Endogonaceae</taxon>
        <taxon>Jimgerdemannia</taxon>
    </lineage>
</organism>
<dbReference type="SUPFAM" id="SSF56112">
    <property type="entry name" value="Protein kinase-like (PK-like)"/>
    <property type="match status" value="1"/>
</dbReference>
<dbReference type="Pfam" id="PF00069">
    <property type="entry name" value="Pkinase"/>
    <property type="match status" value="1"/>
</dbReference>
<keyword evidence="7" id="KW-0808">Transferase</keyword>
<dbReference type="InterPro" id="IPR017441">
    <property type="entry name" value="Protein_kinase_ATP_BS"/>
</dbReference>
<evidence type="ECO:0000256" key="3">
    <source>
        <dbReference type="PROSITE-ProRule" id="PRU10141"/>
    </source>
</evidence>
<dbReference type="InterPro" id="IPR011009">
    <property type="entry name" value="Kinase-like_dom_sf"/>
</dbReference>
<evidence type="ECO:0000256" key="2">
    <source>
        <dbReference type="ARBA" id="ARBA00022840"/>
    </source>
</evidence>
<sequence>MQHIYPVTEDGEPDQHSHFYEALGFPHVRRRASSVETRHPQLNTASPPLLPALSPSSSSSSLASAIDTSFQQTSPYTAPPSYGQPFHLTPPTEQSHAKPPHIPLLIRRTRTPSKATPNHRKRMSWSPSAVTTSSWADVPVSPAASFLSAFAACETPMCDEEGDEIGEYTLGKIIGYGGFSTVREGLRLDERTGKTDKVAIKIVKKNLDSRGPDAIQYRLEREVAVWRMLNHPNIVRFYDFFEMEFAYFVVSEFCSGGHLLDYVTRHGKAGLREDDARRIFRQLCHAVRYLHDDMKVCHKDLKLENVLFDAHGDIKLCDFGLAEFQNDDVAHHFLSLSPLSAFRRTSLIPLDLEDEMAGGSLAYASPEQLRSDTPLRTPSSDIWSLGVILFALVTGRLPFMDEYEPRMQYKILNARYDEPENVSHECRDLIRECFNTKPQQRINVRQILDSEWIDY</sequence>
<feature type="binding site" evidence="3">
    <location>
        <position position="205"/>
    </location>
    <ligand>
        <name>ATP</name>
        <dbReference type="ChEBI" id="CHEBI:30616"/>
    </ligand>
</feature>
<proteinExistence type="inferred from homology"/>
<dbReference type="GO" id="GO:0004674">
    <property type="term" value="F:protein serine/threonine kinase activity"/>
    <property type="evidence" value="ECO:0007669"/>
    <property type="project" value="UniProtKB-KW"/>
</dbReference>